<sequence>MDPMGIDWSYPNTQAVDATGVLDEYDEENGHPPGWTRSVIEKIKADINTYTPVGRFGGRNGFDRDDYTDEELAAWDWYQEDVVGNWDEVAEEHNSTVTDTDNVRPDEYNPDHQYVEQPPPGFTPPGTSEWAGGDNPNQQLSVSTEALEFFADQIDQIAGDGTGILFDARTLLGGVDMRPGGFAKAELMRQLIDGSSSDSPGLRGDTMNLMLSVHQALYEVKTGLRLMVRGYDTSEEFNDMTADELGEAMGGAWSKIGVVGDHGQDSGTTSGG</sequence>
<reference evidence="1 2" key="1">
    <citation type="submission" date="2021-03" db="EMBL/GenBank/DDBJ databases">
        <title>Whole genome shotgun sequence of Salinispora arenicola NBRC 105043.</title>
        <authorList>
            <person name="Komaki H."/>
            <person name="Tamura T."/>
        </authorList>
    </citation>
    <scope>NUCLEOTIDE SEQUENCE [LARGE SCALE GENOMIC DNA]</scope>
    <source>
        <strain evidence="1 2">NBRC 105043</strain>
    </source>
</reference>
<dbReference type="RefSeq" id="WP_142116256.1">
    <property type="nucleotide sequence ID" value="NZ_BOQM01000039.1"/>
</dbReference>
<dbReference type="EMBL" id="BOQM01000039">
    <property type="protein sequence ID" value="GIM87374.1"/>
    <property type="molecule type" value="Genomic_DNA"/>
</dbReference>
<organism evidence="1 2">
    <name type="scientific">Salinispora arenicola</name>
    <dbReference type="NCBI Taxonomy" id="168697"/>
    <lineage>
        <taxon>Bacteria</taxon>
        <taxon>Bacillati</taxon>
        <taxon>Actinomycetota</taxon>
        <taxon>Actinomycetes</taxon>
        <taxon>Micromonosporales</taxon>
        <taxon>Micromonosporaceae</taxon>
        <taxon>Salinispora</taxon>
    </lineage>
</organism>
<proteinExistence type="predicted"/>
<gene>
    <name evidence="1" type="ORF">Sar04_41100</name>
</gene>
<evidence type="ECO:0000313" key="2">
    <source>
        <dbReference type="Proteomes" id="UP000677457"/>
    </source>
</evidence>
<accession>A0ABQ4JZ29</accession>
<evidence type="ECO:0000313" key="1">
    <source>
        <dbReference type="EMBL" id="GIM87374.1"/>
    </source>
</evidence>
<dbReference type="GeneID" id="93770870"/>
<dbReference type="Proteomes" id="UP000677457">
    <property type="component" value="Unassembled WGS sequence"/>
</dbReference>
<name>A0ABQ4JZ29_SALAC</name>
<keyword evidence="2" id="KW-1185">Reference proteome</keyword>
<protein>
    <submittedName>
        <fullName evidence="1">Uncharacterized protein</fullName>
    </submittedName>
</protein>
<comment type="caution">
    <text evidence="1">The sequence shown here is derived from an EMBL/GenBank/DDBJ whole genome shotgun (WGS) entry which is preliminary data.</text>
</comment>